<dbReference type="RefSeq" id="WP_092443662.1">
    <property type="nucleotide sequence ID" value="NZ_LT629774.1"/>
</dbReference>
<dbReference type="Proteomes" id="UP000198963">
    <property type="component" value="Chromosome I"/>
</dbReference>
<keyword evidence="7" id="KW-0812">Transmembrane</keyword>
<keyword evidence="7" id="KW-1133">Transmembrane helix</keyword>
<evidence type="ECO:0000313" key="8">
    <source>
        <dbReference type="EMBL" id="SDR87479.1"/>
    </source>
</evidence>
<comment type="similarity">
    <text evidence="5">Belongs to the Rap family.</text>
</comment>
<evidence type="ECO:0000256" key="1">
    <source>
        <dbReference type="ARBA" id="ARBA00004496"/>
    </source>
</evidence>
<evidence type="ECO:0000256" key="3">
    <source>
        <dbReference type="ARBA" id="ARBA00022737"/>
    </source>
</evidence>
<evidence type="ECO:0000256" key="7">
    <source>
        <dbReference type="SAM" id="Phobius"/>
    </source>
</evidence>
<dbReference type="PANTHER" id="PTHR46630:SF1">
    <property type="entry name" value="TETRATRICOPEPTIDE REPEAT PROTEIN 29"/>
    <property type="match status" value="1"/>
</dbReference>
<evidence type="ECO:0000256" key="4">
    <source>
        <dbReference type="ARBA" id="ARBA00022803"/>
    </source>
</evidence>
<keyword evidence="3" id="KW-0677">Repeat</keyword>
<keyword evidence="2" id="KW-0963">Cytoplasm</keyword>
<keyword evidence="7" id="KW-0472">Membrane</keyword>
<dbReference type="PANTHER" id="PTHR46630">
    <property type="entry name" value="TETRATRICOPEPTIDE REPEAT PROTEIN 29"/>
    <property type="match status" value="1"/>
</dbReference>
<dbReference type="STRING" id="1249933.SAMN04489797_0353"/>
<dbReference type="SUPFAM" id="SSF48452">
    <property type="entry name" value="TPR-like"/>
    <property type="match status" value="2"/>
</dbReference>
<feature type="repeat" description="TPR" evidence="6">
    <location>
        <begin position="236"/>
        <end position="269"/>
    </location>
</feature>
<feature type="repeat" description="TPR" evidence="6">
    <location>
        <begin position="196"/>
        <end position="229"/>
    </location>
</feature>
<dbReference type="GO" id="GO:0005737">
    <property type="term" value="C:cytoplasm"/>
    <property type="evidence" value="ECO:0007669"/>
    <property type="project" value="UniProtKB-SubCell"/>
</dbReference>
<dbReference type="InterPro" id="IPR051476">
    <property type="entry name" value="Bac_ResReg_Asp_Phosphatase"/>
</dbReference>
<evidence type="ECO:0000313" key="9">
    <source>
        <dbReference type="Proteomes" id="UP000198963"/>
    </source>
</evidence>
<organism evidence="8 9">
    <name type="scientific">Winogradskyella sediminis</name>
    <dbReference type="NCBI Taxonomy" id="1382466"/>
    <lineage>
        <taxon>Bacteria</taxon>
        <taxon>Pseudomonadati</taxon>
        <taxon>Bacteroidota</taxon>
        <taxon>Flavobacteriia</taxon>
        <taxon>Flavobacteriales</taxon>
        <taxon>Flavobacteriaceae</taxon>
        <taxon>Winogradskyella</taxon>
    </lineage>
</organism>
<dbReference type="Pfam" id="PF13181">
    <property type="entry name" value="TPR_8"/>
    <property type="match status" value="2"/>
</dbReference>
<evidence type="ECO:0000256" key="2">
    <source>
        <dbReference type="ARBA" id="ARBA00022490"/>
    </source>
</evidence>
<proteinExistence type="inferred from homology"/>
<reference evidence="8 9" key="1">
    <citation type="submission" date="2016-10" db="EMBL/GenBank/DDBJ databases">
        <authorList>
            <person name="Varghese N."/>
            <person name="Submissions S."/>
        </authorList>
    </citation>
    <scope>NUCLEOTIDE SEQUENCE [LARGE SCALE GENOMIC DNA]</scope>
    <source>
        <strain evidence="8 9">RHA_55</strain>
    </source>
</reference>
<comment type="subcellular location">
    <subcellularLocation>
        <location evidence="1">Cytoplasm</location>
    </subcellularLocation>
</comment>
<dbReference type="InterPro" id="IPR019734">
    <property type="entry name" value="TPR_rpt"/>
</dbReference>
<keyword evidence="9" id="KW-1185">Reference proteome</keyword>
<dbReference type="Pfam" id="PF13176">
    <property type="entry name" value="TPR_7"/>
    <property type="match status" value="1"/>
</dbReference>
<gene>
    <name evidence="8" type="ORF">SAMN04489797_0353</name>
</gene>
<evidence type="ECO:0000256" key="6">
    <source>
        <dbReference type="PROSITE-ProRule" id="PRU00339"/>
    </source>
</evidence>
<dbReference type="SMART" id="SM00028">
    <property type="entry name" value="TPR"/>
    <property type="match status" value="5"/>
</dbReference>
<accession>A0A1H1MND7</accession>
<evidence type="ECO:0000256" key="5">
    <source>
        <dbReference type="ARBA" id="ARBA00038253"/>
    </source>
</evidence>
<dbReference type="InterPro" id="IPR011990">
    <property type="entry name" value="TPR-like_helical_dom_sf"/>
</dbReference>
<dbReference type="Gene3D" id="1.25.40.10">
    <property type="entry name" value="Tetratricopeptide repeat domain"/>
    <property type="match status" value="2"/>
</dbReference>
<dbReference type="AlphaFoldDB" id="A0A1H1MND7"/>
<sequence>MKERRLYISLILVLIVPLFSFASPSYPQSQKIDSILEQSSQLVYDNPNESIDLALSVYESAEYTANTKVKALMLLSLAYTSKRNYQKALEYIKKADELSKPLEDKKLQIEILFKIGILYQQLKIFDKSIEYLEKTEQMALLYPDRKAVSRYIANSYAVKGFIYKDNLNCDIALEFFDRSIAEYHNVNNGEINTNLSIVYYNKGNCYTLLSEYGKAKNSFNRAIALAELSQAKSLIAFAKKGLAAVFTEQGEYQSAIDYLNEALEQSKNVGDIVLNSSIYNGLLENHLALNQWEAYQKYYELYSKSQLEIKIAERNSVSDSLEDNEIRKNQYQAELQNQTSNRLKVVILLLIFILVSVFFIEKKNRKTIGLLQKRIKTLQNQKTDD</sequence>
<protein>
    <submittedName>
        <fullName evidence="8">Tetratricopeptide repeat-containing protein</fullName>
    </submittedName>
</protein>
<feature type="transmembrane region" description="Helical" evidence="7">
    <location>
        <begin position="343"/>
        <end position="360"/>
    </location>
</feature>
<dbReference type="EMBL" id="LT629774">
    <property type="protein sequence ID" value="SDR87479.1"/>
    <property type="molecule type" value="Genomic_DNA"/>
</dbReference>
<name>A0A1H1MND7_9FLAO</name>
<feature type="repeat" description="TPR" evidence="6">
    <location>
        <begin position="69"/>
        <end position="102"/>
    </location>
</feature>
<keyword evidence="4 6" id="KW-0802">TPR repeat</keyword>
<dbReference type="PROSITE" id="PS50005">
    <property type="entry name" value="TPR"/>
    <property type="match status" value="3"/>
</dbReference>